<accession>A0A9Q0GXT3</accession>
<evidence type="ECO:0000313" key="3">
    <source>
        <dbReference type="Proteomes" id="UP001141806"/>
    </source>
</evidence>
<proteinExistence type="predicted"/>
<keyword evidence="1" id="KW-0732">Signal</keyword>
<dbReference type="EMBL" id="JAMYWD010000012">
    <property type="protein sequence ID" value="KAJ4953589.1"/>
    <property type="molecule type" value="Genomic_DNA"/>
</dbReference>
<feature type="signal peptide" evidence="1">
    <location>
        <begin position="1"/>
        <end position="20"/>
    </location>
</feature>
<evidence type="ECO:0000313" key="2">
    <source>
        <dbReference type="EMBL" id="KAJ4953589.1"/>
    </source>
</evidence>
<evidence type="ECO:0000256" key="1">
    <source>
        <dbReference type="SAM" id="SignalP"/>
    </source>
</evidence>
<dbReference type="AlphaFoldDB" id="A0A9Q0GXT3"/>
<feature type="chain" id="PRO_5040144504" evidence="1">
    <location>
        <begin position="21"/>
        <end position="246"/>
    </location>
</feature>
<name>A0A9Q0GXT3_9MAGN</name>
<sequence length="246" mass="26220">MNLLVFAVVVHAVSSHVGVGDEIDGASGGNFGRSCSSGVAEGSAFSQEDEDDSVVIGGRSQNGLHRQGYGKFFLEGQHMTNMGRSLIFPCEEMGSKVSNLEENHGRLCDVVPVKRMSTIGSDEPSTIHTGCAGFSKGGLGDDVISRCAIDRSNLSKRLECRDNPVWTYPLSHVLYVEESPVALALEAEVFSVFRFVKEGGQATTVISRSDLGCSSNIWIDVEDSNSAQNSSELNLCGNPGSGIGFY</sequence>
<organism evidence="2 3">
    <name type="scientific">Protea cynaroides</name>
    <dbReference type="NCBI Taxonomy" id="273540"/>
    <lineage>
        <taxon>Eukaryota</taxon>
        <taxon>Viridiplantae</taxon>
        <taxon>Streptophyta</taxon>
        <taxon>Embryophyta</taxon>
        <taxon>Tracheophyta</taxon>
        <taxon>Spermatophyta</taxon>
        <taxon>Magnoliopsida</taxon>
        <taxon>Proteales</taxon>
        <taxon>Proteaceae</taxon>
        <taxon>Protea</taxon>
    </lineage>
</organism>
<comment type="caution">
    <text evidence="2">The sequence shown here is derived from an EMBL/GenBank/DDBJ whole genome shotgun (WGS) entry which is preliminary data.</text>
</comment>
<dbReference type="Proteomes" id="UP001141806">
    <property type="component" value="Unassembled WGS sequence"/>
</dbReference>
<keyword evidence="3" id="KW-1185">Reference proteome</keyword>
<protein>
    <submittedName>
        <fullName evidence="2">Uncharacterized protein</fullName>
    </submittedName>
</protein>
<reference evidence="2" key="1">
    <citation type="journal article" date="2023" name="Plant J.">
        <title>The genome of the king protea, Protea cynaroides.</title>
        <authorList>
            <person name="Chang J."/>
            <person name="Duong T.A."/>
            <person name="Schoeman C."/>
            <person name="Ma X."/>
            <person name="Roodt D."/>
            <person name="Barker N."/>
            <person name="Li Z."/>
            <person name="Van de Peer Y."/>
            <person name="Mizrachi E."/>
        </authorList>
    </citation>
    <scope>NUCLEOTIDE SEQUENCE</scope>
    <source>
        <tissue evidence="2">Young leaves</tissue>
    </source>
</reference>
<gene>
    <name evidence="2" type="ORF">NE237_030421</name>
</gene>